<gene>
    <name evidence="1" type="ORF">PGTUg99_005339</name>
</gene>
<comment type="caution">
    <text evidence="1">The sequence shown here is derived from an EMBL/GenBank/DDBJ whole genome shotgun (WGS) entry which is preliminary data.</text>
</comment>
<evidence type="ECO:0000313" key="2">
    <source>
        <dbReference type="Proteomes" id="UP000325313"/>
    </source>
</evidence>
<sequence length="75" mass="8676">MIIELRNFEGKSKPFNSGISSTLQRLRKSGMLALTNRTKVSNKASRTPKNAGSIRRENVWDLEWNSSKRRWTPEI</sequence>
<protein>
    <submittedName>
        <fullName evidence="1">Uncharacterized protein</fullName>
    </submittedName>
</protein>
<organism evidence="1 2">
    <name type="scientific">Puccinia graminis f. sp. tritici</name>
    <dbReference type="NCBI Taxonomy" id="56615"/>
    <lineage>
        <taxon>Eukaryota</taxon>
        <taxon>Fungi</taxon>
        <taxon>Dikarya</taxon>
        <taxon>Basidiomycota</taxon>
        <taxon>Pucciniomycotina</taxon>
        <taxon>Pucciniomycetes</taxon>
        <taxon>Pucciniales</taxon>
        <taxon>Pucciniaceae</taxon>
        <taxon>Puccinia</taxon>
    </lineage>
</organism>
<dbReference type="Proteomes" id="UP000325313">
    <property type="component" value="Unassembled WGS sequence"/>
</dbReference>
<name>A0A5B0S2N2_PUCGR</name>
<dbReference type="EMBL" id="VDEP01000080">
    <property type="protein sequence ID" value="KAA1132421.1"/>
    <property type="molecule type" value="Genomic_DNA"/>
</dbReference>
<evidence type="ECO:0000313" key="1">
    <source>
        <dbReference type="EMBL" id="KAA1132421.1"/>
    </source>
</evidence>
<accession>A0A5B0S2N2</accession>
<dbReference type="AlphaFoldDB" id="A0A5B0S2N2"/>
<proteinExistence type="predicted"/>
<reference evidence="1 2" key="1">
    <citation type="submission" date="2019-05" db="EMBL/GenBank/DDBJ databases">
        <title>Emergence of the Ug99 lineage of the wheat stem rust pathogen through somatic hybridization.</title>
        <authorList>
            <person name="Li F."/>
            <person name="Upadhyaya N.M."/>
            <person name="Sperschneider J."/>
            <person name="Matny O."/>
            <person name="Nguyen-Phuc H."/>
            <person name="Mago R."/>
            <person name="Raley C."/>
            <person name="Miller M.E."/>
            <person name="Silverstein K.A.T."/>
            <person name="Henningsen E."/>
            <person name="Hirsch C.D."/>
            <person name="Visser B."/>
            <person name="Pretorius Z.A."/>
            <person name="Steffenson B.J."/>
            <person name="Schwessinger B."/>
            <person name="Dodds P.N."/>
            <person name="Figueroa M."/>
        </authorList>
    </citation>
    <scope>NUCLEOTIDE SEQUENCE [LARGE SCALE GENOMIC DNA]</scope>
    <source>
        <strain evidence="1 2">Ug99</strain>
    </source>
</reference>